<accession>A0AAV9D367</accession>
<keyword evidence="3" id="KW-1185">Reference proteome</keyword>
<evidence type="ECO:0000313" key="2">
    <source>
        <dbReference type="EMBL" id="KAK1295277.1"/>
    </source>
</evidence>
<evidence type="ECO:0000313" key="3">
    <source>
        <dbReference type="Proteomes" id="UP001180020"/>
    </source>
</evidence>
<organism evidence="2 3">
    <name type="scientific">Acorus calamus</name>
    <name type="common">Sweet flag</name>
    <dbReference type="NCBI Taxonomy" id="4465"/>
    <lineage>
        <taxon>Eukaryota</taxon>
        <taxon>Viridiplantae</taxon>
        <taxon>Streptophyta</taxon>
        <taxon>Embryophyta</taxon>
        <taxon>Tracheophyta</taxon>
        <taxon>Spermatophyta</taxon>
        <taxon>Magnoliopsida</taxon>
        <taxon>Liliopsida</taxon>
        <taxon>Acoraceae</taxon>
        <taxon>Acorus</taxon>
    </lineage>
</organism>
<name>A0AAV9D367_ACOCL</name>
<sequence length="183" mass="19673">MERDRLHQHGLALSLSMSARDLVLAGGPLDANGMNVAFSPCDFFTGALDGQGVSHRVALFGIPLAWRTKELVQRVVKLLGVFVSMFEIADGENFPPLSVSLWTNRDTSFPEHIDVNFGGWPSSVKVVEETASFPHSFAEVARGGSSGGGGDKARSSDRNRPMTRGPILVERPSVPSPILVSTN</sequence>
<dbReference type="Proteomes" id="UP001180020">
    <property type="component" value="Unassembled WGS sequence"/>
</dbReference>
<feature type="compositionally biased region" description="Basic and acidic residues" evidence="1">
    <location>
        <begin position="151"/>
        <end position="160"/>
    </location>
</feature>
<comment type="caution">
    <text evidence="2">The sequence shown here is derived from an EMBL/GenBank/DDBJ whole genome shotgun (WGS) entry which is preliminary data.</text>
</comment>
<gene>
    <name evidence="2" type="ORF">QJS10_CPA16g00848</name>
</gene>
<evidence type="ECO:0000256" key="1">
    <source>
        <dbReference type="SAM" id="MobiDB-lite"/>
    </source>
</evidence>
<protein>
    <submittedName>
        <fullName evidence="2">Uncharacterized protein</fullName>
    </submittedName>
</protein>
<feature type="region of interest" description="Disordered" evidence="1">
    <location>
        <begin position="138"/>
        <end position="183"/>
    </location>
</feature>
<reference evidence="2" key="1">
    <citation type="journal article" date="2023" name="Nat. Commun.">
        <title>Diploid and tetraploid genomes of Acorus and the evolution of monocots.</title>
        <authorList>
            <person name="Ma L."/>
            <person name="Liu K.W."/>
            <person name="Li Z."/>
            <person name="Hsiao Y.Y."/>
            <person name="Qi Y."/>
            <person name="Fu T."/>
            <person name="Tang G.D."/>
            <person name="Zhang D."/>
            <person name="Sun W.H."/>
            <person name="Liu D.K."/>
            <person name="Li Y."/>
            <person name="Chen G.Z."/>
            <person name="Liu X.D."/>
            <person name="Liao X.Y."/>
            <person name="Jiang Y.T."/>
            <person name="Yu X."/>
            <person name="Hao Y."/>
            <person name="Huang J."/>
            <person name="Zhao X.W."/>
            <person name="Ke S."/>
            <person name="Chen Y.Y."/>
            <person name="Wu W.L."/>
            <person name="Hsu J.L."/>
            <person name="Lin Y.F."/>
            <person name="Huang M.D."/>
            <person name="Li C.Y."/>
            <person name="Huang L."/>
            <person name="Wang Z.W."/>
            <person name="Zhao X."/>
            <person name="Zhong W.Y."/>
            <person name="Peng D.H."/>
            <person name="Ahmad S."/>
            <person name="Lan S."/>
            <person name="Zhang J.S."/>
            <person name="Tsai W.C."/>
            <person name="Van de Peer Y."/>
            <person name="Liu Z.J."/>
        </authorList>
    </citation>
    <scope>NUCLEOTIDE SEQUENCE</scope>
    <source>
        <strain evidence="2">CP</strain>
    </source>
</reference>
<dbReference type="EMBL" id="JAUJYO010000016">
    <property type="protein sequence ID" value="KAK1295277.1"/>
    <property type="molecule type" value="Genomic_DNA"/>
</dbReference>
<reference evidence="2" key="2">
    <citation type="submission" date="2023-06" db="EMBL/GenBank/DDBJ databases">
        <authorList>
            <person name="Ma L."/>
            <person name="Liu K.-W."/>
            <person name="Li Z."/>
            <person name="Hsiao Y.-Y."/>
            <person name="Qi Y."/>
            <person name="Fu T."/>
            <person name="Tang G."/>
            <person name="Zhang D."/>
            <person name="Sun W.-H."/>
            <person name="Liu D.-K."/>
            <person name="Li Y."/>
            <person name="Chen G.-Z."/>
            <person name="Liu X.-D."/>
            <person name="Liao X.-Y."/>
            <person name="Jiang Y.-T."/>
            <person name="Yu X."/>
            <person name="Hao Y."/>
            <person name="Huang J."/>
            <person name="Zhao X.-W."/>
            <person name="Ke S."/>
            <person name="Chen Y.-Y."/>
            <person name="Wu W.-L."/>
            <person name="Hsu J.-L."/>
            <person name="Lin Y.-F."/>
            <person name="Huang M.-D."/>
            <person name="Li C.-Y."/>
            <person name="Huang L."/>
            <person name="Wang Z.-W."/>
            <person name="Zhao X."/>
            <person name="Zhong W.-Y."/>
            <person name="Peng D.-H."/>
            <person name="Ahmad S."/>
            <person name="Lan S."/>
            <person name="Zhang J.-S."/>
            <person name="Tsai W.-C."/>
            <person name="Van De Peer Y."/>
            <person name="Liu Z.-J."/>
        </authorList>
    </citation>
    <scope>NUCLEOTIDE SEQUENCE</scope>
    <source>
        <strain evidence="2">CP</strain>
        <tissue evidence="2">Leaves</tissue>
    </source>
</reference>
<dbReference type="AlphaFoldDB" id="A0AAV9D367"/>
<proteinExistence type="predicted"/>